<dbReference type="InterPro" id="IPR037171">
    <property type="entry name" value="NagB/RpiA_transferase-like"/>
</dbReference>
<dbReference type="Gene3D" id="3.40.50.10420">
    <property type="entry name" value="NagB/RpiA/CoA transferase-like"/>
    <property type="match status" value="1"/>
</dbReference>
<dbReference type="EC" id="6.3.3.2" evidence="5"/>
<dbReference type="InterPro" id="IPR002698">
    <property type="entry name" value="FTHF_cligase"/>
</dbReference>
<dbReference type="PANTHER" id="PTHR23407">
    <property type="entry name" value="ATPASE INHIBITOR/5-FORMYLTETRAHYDROFOLATE CYCLO-LIGASE"/>
    <property type="match status" value="1"/>
</dbReference>
<dbReference type="NCBIfam" id="TIGR02727">
    <property type="entry name" value="MTHFS_bact"/>
    <property type="match status" value="1"/>
</dbReference>
<comment type="cofactor">
    <cofactor evidence="5">
        <name>Mg(2+)</name>
        <dbReference type="ChEBI" id="CHEBI:18420"/>
    </cofactor>
</comment>
<evidence type="ECO:0000256" key="3">
    <source>
        <dbReference type="ARBA" id="ARBA00022840"/>
    </source>
</evidence>
<sequence length="213" mass="22502">MVEVSGSSDNSKQALRRRVLGRRDAMGEAEHRESSQTIVGKVLSLEAYRRAGVVMAYAGFGSEVRTEPFLRSVLEAGKRLVLPRVNRERGALDLYEVRDLARDLEAGVWGINEPKADPHAAADLGAVDLALIPGVAFDARGGRLGHGAGYYDKLLGGAGGLPPLVAGAFEVQVVDELPLDPHDVLVDLILTEKASYPPGALEVLPGSGAGSDP</sequence>
<dbReference type="SUPFAM" id="SSF100950">
    <property type="entry name" value="NagB/RpiA/CoA transferase-like"/>
    <property type="match status" value="1"/>
</dbReference>
<feature type="binding site" evidence="4">
    <location>
        <position position="63"/>
    </location>
    <ligand>
        <name>substrate</name>
    </ligand>
</feature>
<gene>
    <name evidence="6" type="ORF">AVDCRST_MAG02-2643</name>
</gene>
<dbReference type="PIRSF" id="PIRSF006806">
    <property type="entry name" value="FTHF_cligase"/>
    <property type="match status" value="1"/>
</dbReference>
<name>A0A6J4R348_9ACTN</name>
<dbReference type="Pfam" id="PF01812">
    <property type="entry name" value="5-FTHF_cyc-lig"/>
    <property type="match status" value="1"/>
</dbReference>
<dbReference type="GO" id="GO:0035999">
    <property type="term" value="P:tetrahydrofolate interconversion"/>
    <property type="evidence" value="ECO:0007669"/>
    <property type="project" value="TreeGrafter"/>
</dbReference>
<evidence type="ECO:0000256" key="2">
    <source>
        <dbReference type="ARBA" id="ARBA00022741"/>
    </source>
</evidence>
<feature type="binding site" evidence="4">
    <location>
        <begin position="12"/>
        <end position="16"/>
    </location>
    <ligand>
        <name>ATP</name>
        <dbReference type="ChEBI" id="CHEBI:30616"/>
    </ligand>
</feature>
<dbReference type="GO" id="GO:0005524">
    <property type="term" value="F:ATP binding"/>
    <property type="evidence" value="ECO:0007669"/>
    <property type="project" value="UniProtKB-KW"/>
</dbReference>
<evidence type="ECO:0000256" key="4">
    <source>
        <dbReference type="PIRSR" id="PIRSR006806-1"/>
    </source>
</evidence>
<dbReference type="InterPro" id="IPR024185">
    <property type="entry name" value="FTHF_cligase-like_sf"/>
</dbReference>
<organism evidence="6">
    <name type="scientific">uncultured Rubrobacteraceae bacterium</name>
    <dbReference type="NCBI Taxonomy" id="349277"/>
    <lineage>
        <taxon>Bacteria</taxon>
        <taxon>Bacillati</taxon>
        <taxon>Actinomycetota</taxon>
        <taxon>Rubrobacteria</taxon>
        <taxon>Rubrobacterales</taxon>
        <taxon>Rubrobacteraceae</taxon>
        <taxon>environmental samples</taxon>
    </lineage>
</organism>
<keyword evidence="6" id="KW-0436">Ligase</keyword>
<dbReference type="GO" id="GO:0030272">
    <property type="term" value="F:5-formyltetrahydrofolate cyclo-ligase activity"/>
    <property type="evidence" value="ECO:0007669"/>
    <property type="project" value="UniProtKB-EC"/>
</dbReference>
<reference evidence="6" key="1">
    <citation type="submission" date="2020-02" db="EMBL/GenBank/DDBJ databases">
        <authorList>
            <person name="Meier V. D."/>
        </authorList>
    </citation>
    <scope>NUCLEOTIDE SEQUENCE</scope>
    <source>
        <strain evidence="6">AVDCRST_MAG02</strain>
    </source>
</reference>
<dbReference type="GO" id="GO:0046872">
    <property type="term" value="F:metal ion binding"/>
    <property type="evidence" value="ECO:0007669"/>
    <property type="project" value="UniProtKB-KW"/>
</dbReference>
<dbReference type="PANTHER" id="PTHR23407:SF1">
    <property type="entry name" value="5-FORMYLTETRAHYDROFOLATE CYCLO-LIGASE"/>
    <property type="match status" value="1"/>
</dbReference>
<keyword evidence="2 4" id="KW-0547">Nucleotide-binding</keyword>
<comment type="similarity">
    <text evidence="1 5">Belongs to the 5-formyltetrahydrofolate cyclo-ligase family.</text>
</comment>
<proteinExistence type="inferred from homology"/>
<keyword evidence="5" id="KW-0460">Magnesium</keyword>
<accession>A0A6J4R348</accession>
<evidence type="ECO:0000313" key="6">
    <source>
        <dbReference type="EMBL" id="CAA9462832.1"/>
    </source>
</evidence>
<comment type="catalytic activity">
    <reaction evidence="5">
        <text>(6S)-5-formyl-5,6,7,8-tetrahydrofolate + ATP = (6R)-5,10-methenyltetrahydrofolate + ADP + phosphate</text>
        <dbReference type="Rhea" id="RHEA:10488"/>
        <dbReference type="ChEBI" id="CHEBI:30616"/>
        <dbReference type="ChEBI" id="CHEBI:43474"/>
        <dbReference type="ChEBI" id="CHEBI:57455"/>
        <dbReference type="ChEBI" id="CHEBI:57457"/>
        <dbReference type="ChEBI" id="CHEBI:456216"/>
        <dbReference type="EC" id="6.3.3.2"/>
    </reaction>
</comment>
<feature type="binding site" evidence="4">
    <location>
        <begin position="143"/>
        <end position="151"/>
    </location>
    <ligand>
        <name>ATP</name>
        <dbReference type="ChEBI" id="CHEBI:30616"/>
    </ligand>
</feature>
<keyword evidence="3 4" id="KW-0067">ATP-binding</keyword>
<protein>
    <recommendedName>
        <fullName evidence="5">5-formyltetrahydrofolate cyclo-ligase</fullName>
        <ecNumber evidence="5">6.3.3.2</ecNumber>
    </recommendedName>
</protein>
<dbReference type="AlphaFoldDB" id="A0A6J4R348"/>
<dbReference type="EMBL" id="CADCVH010000084">
    <property type="protein sequence ID" value="CAA9462832.1"/>
    <property type="molecule type" value="Genomic_DNA"/>
</dbReference>
<evidence type="ECO:0000256" key="1">
    <source>
        <dbReference type="ARBA" id="ARBA00010638"/>
    </source>
</evidence>
<keyword evidence="5" id="KW-0479">Metal-binding</keyword>
<evidence type="ECO:0000256" key="5">
    <source>
        <dbReference type="RuleBase" id="RU361279"/>
    </source>
</evidence>
<dbReference type="GO" id="GO:0009396">
    <property type="term" value="P:folic acid-containing compound biosynthetic process"/>
    <property type="evidence" value="ECO:0007669"/>
    <property type="project" value="TreeGrafter"/>
</dbReference>